<sequence>MNEPRRQRSARQLFQRRQNPFQPGSRVIGKHGTINYTLEGEEGAPLCVCIHGLNSSMGQYEDLAVHLIANGYRVLRFDLYGHGMSSTPKMTSYGPEVFVGQVGELLHKCGLGETRFSIIGFSMGGLIAALSALAYRDRIDGVVLLGPAGMLRGKPSAIRALDTCGCCIIPVARNCASRCCVKRDDFMELFYDSSEHAGRAHLAYTRYVWRFGRTVETLLRVARGMPLWDNPDPFEQLASLDIPVLLGWGVEDDVTPISECWQFMRSTFPTAPILLYPNAKHQVLIECFPQVSRDILAFLLRRPIPAVATNPPSSDGTYSMAHVSAPKDISLDSSVVETQLQTTSDSTTTTTVPVLWLPTDASAATTVIPPPSQQVMAAAASLPCPQMIHRGDPYLPPLLVQAIDTGRHSHAGQAQRKGSGADQLHGIEMKNAVV</sequence>
<reference evidence="4 5" key="1">
    <citation type="submission" date="2014-11" db="EMBL/GenBank/DDBJ databases">
        <authorList>
            <person name="Zhu J."/>
            <person name="Qi W."/>
            <person name="Song R."/>
        </authorList>
    </citation>
    <scope>NUCLEOTIDE SEQUENCE [LARGE SCALE GENOMIC DNA]</scope>
</reference>
<dbReference type="GO" id="GO:0016020">
    <property type="term" value="C:membrane"/>
    <property type="evidence" value="ECO:0007669"/>
    <property type="project" value="TreeGrafter"/>
</dbReference>
<evidence type="ECO:0000256" key="1">
    <source>
        <dbReference type="SAM" id="MobiDB-lite"/>
    </source>
</evidence>
<dbReference type="Proteomes" id="UP000041254">
    <property type="component" value="Unassembled WGS sequence"/>
</dbReference>
<dbReference type="STRING" id="1169540.A0A0G4EWU9"/>
<keyword evidence="2" id="KW-0812">Transmembrane</keyword>
<evidence type="ECO:0000313" key="4">
    <source>
        <dbReference type="EMBL" id="CEM02744.1"/>
    </source>
</evidence>
<dbReference type="PANTHER" id="PTHR43798">
    <property type="entry name" value="MONOACYLGLYCEROL LIPASE"/>
    <property type="match status" value="1"/>
</dbReference>
<dbReference type="SUPFAM" id="SSF53474">
    <property type="entry name" value="alpha/beta-Hydrolases"/>
    <property type="match status" value="1"/>
</dbReference>
<dbReference type="PANTHER" id="PTHR43798:SF33">
    <property type="entry name" value="HYDROLASE, PUTATIVE (AFU_ORTHOLOGUE AFUA_2G14860)-RELATED"/>
    <property type="match status" value="1"/>
</dbReference>
<feature type="domain" description="Serine aminopeptidase S33" evidence="3">
    <location>
        <begin position="46"/>
        <end position="286"/>
    </location>
</feature>
<evidence type="ECO:0000256" key="2">
    <source>
        <dbReference type="SAM" id="Phobius"/>
    </source>
</evidence>
<name>A0A0G4EWU9_VITBC</name>
<dbReference type="PRINTS" id="PR00111">
    <property type="entry name" value="ABHYDROLASE"/>
</dbReference>
<evidence type="ECO:0000313" key="5">
    <source>
        <dbReference type="Proteomes" id="UP000041254"/>
    </source>
</evidence>
<dbReference type="VEuPathDB" id="CryptoDB:Vbra_13750"/>
<keyword evidence="2" id="KW-1133">Transmembrane helix</keyword>
<dbReference type="FunCoup" id="A0A0G4EWU9">
    <property type="interactions" value="6"/>
</dbReference>
<dbReference type="InterPro" id="IPR000073">
    <property type="entry name" value="AB_hydrolase_1"/>
</dbReference>
<dbReference type="Pfam" id="PF12146">
    <property type="entry name" value="Hydrolase_4"/>
    <property type="match status" value="1"/>
</dbReference>
<keyword evidence="5" id="KW-1185">Reference proteome</keyword>
<dbReference type="Gene3D" id="3.40.50.1820">
    <property type="entry name" value="alpha/beta hydrolase"/>
    <property type="match status" value="1"/>
</dbReference>
<feature type="transmembrane region" description="Helical" evidence="2">
    <location>
        <begin position="116"/>
        <end position="135"/>
    </location>
</feature>
<keyword evidence="2" id="KW-0472">Membrane</keyword>
<gene>
    <name evidence="4" type="ORF">Vbra_13750</name>
</gene>
<dbReference type="InParanoid" id="A0A0G4EWU9"/>
<dbReference type="AlphaFoldDB" id="A0A0G4EWU9"/>
<dbReference type="InterPro" id="IPR022742">
    <property type="entry name" value="Hydrolase_4"/>
</dbReference>
<evidence type="ECO:0000259" key="3">
    <source>
        <dbReference type="Pfam" id="PF12146"/>
    </source>
</evidence>
<organism evidence="4 5">
    <name type="scientific">Vitrella brassicaformis (strain CCMP3155)</name>
    <dbReference type="NCBI Taxonomy" id="1169540"/>
    <lineage>
        <taxon>Eukaryota</taxon>
        <taxon>Sar</taxon>
        <taxon>Alveolata</taxon>
        <taxon>Colpodellida</taxon>
        <taxon>Vitrellaceae</taxon>
        <taxon>Vitrella</taxon>
    </lineage>
</organism>
<accession>A0A0G4EWU9</accession>
<dbReference type="OMA" id="TNSHTII"/>
<dbReference type="OrthoDB" id="408373at2759"/>
<dbReference type="InterPro" id="IPR050266">
    <property type="entry name" value="AB_hydrolase_sf"/>
</dbReference>
<dbReference type="PhylomeDB" id="A0A0G4EWU9"/>
<proteinExistence type="predicted"/>
<feature type="region of interest" description="Disordered" evidence="1">
    <location>
        <begin position="407"/>
        <end position="434"/>
    </location>
</feature>
<protein>
    <recommendedName>
        <fullName evidence="3">Serine aminopeptidase S33 domain-containing protein</fullName>
    </recommendedName>
</protein>
<dbReference type="InterPro" id="IPR029058">
    <property type="entry name" value="AB_hydrolase_fold"/>
</dbReference>
<dbReference type="EMBL" id="CDMY01000335">
    <property type="protein sequence ID" value="CEM02744.1"/>
    <property type="molecule type" value="Genomic_DNA"/>
</dbReference>